<feature type="transmembrane region" description="Helical" evidence="1">
    <location>
        <begin position="125"/>
        <end position="143"/>
    </location>
</feature>
<reference evidence="2 4" key="1">
    <citation type="submission" date="2017-12" db="EMBL/GenBank/DDBJ databases">
        <title>Complete genome sequence of Herbivorax saccincola GGR1, a novel Cellulosome-producing hydrolytic bacterium in a thermophilic biogas plant, established by Illumina and Nanopore MinION sequencing.</title>
        <authorList>
            <person name="Pechtl A."/>
            <person name="Ruckert C."/>
            <person name="Koeck D.E."/>
            <person name="Maus I."/>
            <person name="Winkler A."/>
            <person name="Kalinowski J."/>
            <person name="Puhler A."/>
            <person name="Schwarz W.W."/>
            <person name="Zverlov V.V."/>
            <person name="Schluter A."/>
            <person name="Liebl W."/>
        </authorList>
    </citation>
    <scope>NUCLEOTIDE SEQUENCE [LARGE SCALE GENOMIC DNA]</scope>
    <source>
        <strain evidence="2">GGR1</strain>
        <strain evidence="4">SR1</strain>
    </source>
</reference>
<dbReference type="EMBL" id="NEMB01000003">
    <property type="protein sequence ID" value="PQQ66221.1"/>
    <property type="molecule type" value="Genomic_DNA"/>
</dbReference>
<gene>
    <name evidence="3" type="ORF">B9R14_05280</name>
    <name evidence="2" type="ORF">HVS_14050</name>
</gene>
<dbReference type="RefSeq" id="WP_101303266.1">
    <property type="nucleotide sequence ID" value="NZ_CP025197.1"/>
</dbReference>
<evidence type="ECO:0000313" key="3">
    <source>
        <dbReference type="EMBL" id="PQQ66221.1"/>
    </source>
</evidence>
<dbReference type="Proteomes" id="UP000239720">
    <property type="component" value="Unassembled WGS sequence"/>
</dbReference>
<keyword evidence="4" id="KW-1185">Reference proteome</keyword>
<feature type="transmembrane region" description="Helical" evidence="1">
    <location>
        <begin position="93"/>
        <end position="113"/>
    </location>
</feature>
<keyword evidence="1" id="KW-0472">Membrane</keyword>
<proteinExistence type="predicted"/>
<evidence type="ECO:0000313" key="2">
    <source>
        <dbReference type="EMBL" id="AUG58671.1"/>
    </source>
</evidence>
<dbReference type="Proteomes" id="UP000233534">
    <property type="component" value="Chromosome"/>
</dbReference>
<evidence type="ECO:0000313" key="4">
    <source>
        <dbReference type="Proteomes" id="UP000233534"/>
    </source>
</evidence>
<sequence>MQFVFFYLSIAAILIVLGIVSIYKPLDFRCFVIAITTTACSLVYETILGEYYGLYYYINEKDSIIYIVLSGILLYPALNVIYVLFLPKEIKKAFVYTVFWMATMIIFEYVSLLTKTIVFTGWKPMPWSLITYIGTYLWVYTLYKFMERKKYFQESY</sequence>
<dbReference type="OrthoDB" id="2083084at2"/>
<dbReference type="AlphaFoldDB" id="A0A2K9EPX8"/>
<reference evidence="3 5" key="2">
    <citation type="journal article" date="2018" name="Syst. Appl. Microbiol.">
        <title>Characterization and high-quality draft genome sequence of Herbivorax saccincola A7, an anaerobic, alkaliphilic, thermophilic, cellulolytic, and xylanolytic bacterium.</title>
        <authorList>
            <person name="Aikawa S."/>
            <person name="Baramee S."/>
            <person name="Sermsathanaswadi J."/>
            <person name="Thianheng P."/>
            <person name="Tachaapaikoon C."/>
            <person name="Shikata A."/>
            <person name="Waeonukul R."/>
            <person name="Pason P."/>
            <person name="Ratanakhanokchai K."/>
            <person name="Kosugi A."/>
        </authorList>
    </citation>
    <scope>NUCLEOTIDE SEQUENCE [LARGE SCALE GENOMIC DNA]</scope>
    <source>
        <strain evidence="3 5">A7</strain>
    </source>
</reference>
<keyword evidence="1" id="KW-0812">Transmembrane</keyword>
<protein>
    <submittedName>
        <fullName evidence="2">Uncharacterized protein</fullName>
    </submittedName>
</protein>
<evidence type="ECO:0000256" key="1">
    <source>
        <dbReference type="SAM" id="Phobius"/>
    </source>
</evidence>
<feature type="transmembrane region" description="Helical" evidence="1">
    <location>
        <begin position="6"/>
        <end position="23"/>
    </location>
</feature>
<dbReference type="EMBL" id="CP025197">
    <property type="protein sequence ID" value="AUG58671.1"/>
    <property type="molecule type" value="Genomic_DNA"/>
</dbReference>
<feature type="transmembrane region" description="Helical" evidence="1">
    <location>
        <begin position="64"/>
        <end position="86"/>
    </location>
</feature>
<dbReference type="KEGG" id="hsc:HVS_14050"/>
<name>A0A2K9EPX8_9FIRM</name>
<evidence type="ECO:0000313" key="5">
    <source>
        <dbReference type="Proteomes" id="UP000239720"/>
    </source>
</evidence>
<keyword evidence="1" id="KW-1133">Transmembrane helix</keyword>
<organism evidence="2 4">
    <name type="scientific">Acetivibrio saccincola</name>
    <dbReference type="NCBI Taxonomy" id="1677857"/>
    <lineage>
        <taxon>Bacteria</taxon>
        <taxon>Bacillati</taxon>
        <taxon>Bacillota</taxon>
        <taxon>Clostridia</taxon>
        <taxon>Eubacteriales</taxon>
        <taxon>Oscillospiraceae</taxon>
        <taxon>Acetivibrio</taxon>
    </lineage>
</organism>
<feature type="transmembrane region" description="Helical" evidence="1">
    <location>
        <begin position="30"/>
        <end position="58"/>
    </location>
</feature>
<accession>A0A2K9EPX8</accession>